<dbReference type="Gene3D" id="2.30.110.10">
    <property type="entry name" value="Electron Transport, Fmn-binding Protein, Chain A"/>
    <property type="match status" value="1"/>
</dbReference>
<dbReference type="SUPFAM" id="SSF50475">
    <property type="entry name" value="FMN-binding split barrel"/>
    <property type="match status" value="1"/>
</dbReference>
<dbReference type="InterPro" id="IPR012349">
    <property type="entry name" value="Split_barrel_FMN-bd"/>
</dbReference>
<evidence type="ECO:0000313" key="5">
    <source>
        <dbReference type="Proteomes" id="UP000199387"/>
    </source>
</evidence>
<gene>
    <name evidence="4" type="ORF">SAMN04488112_102120</name>
</gene>
<comment type="similarity">
    <text evidence="1">Belongs to the non-flavoprotein flavin reductase family.</text>
</comment>
<protein>
    <submittedName>
        <fullName evidence="4">NADH-FMN oxidoreductase RutF, flavin reductase (DIM6/NTAB) family</fullName>
    </submittedName>
</protein>
<evidence type="ECO:0000256" key="1">
    <source>
        <dbReference type="ARBA" id="ARBA00008898"/>
    </source>
</evidence>
<dbReference type="EMBL" id="FMZA01000002">
    <property type="protein sequence ID" value="SDC02951.1"/>
    <property type="molecule type" value="Genomic_DNA"/>
</dbReference>
<dbReference type="GO" id="GO:0010181">
    <property type="term" value="F:FMN binding"/>
    <property type="evidence" value="ECO:0007669"/>
    <property type="project" value="InterPro"/>
</dbReference>
<reference evidence="4 5" key="1">
    <citation type="submission" date="2016-10" db="EMBL/GenBank/DDBJ databases">
        <authorList>
            <person name="de Groot N.N."/>
        </authorList>
    </citation>
    <scope>NUCLEOTIDE SEQUENCE [LARGE SCALE GENOMIC DNA]</scope>
    <source>
        <strain evidence="4 5">DSM 45514</strain>
    </source>
</reference>
<evidence type="ECO:0000259" key="3">
    <source>
        <dbReference type="SMART" id="SM00903"/>
    </source>
</evidence>
<accession>A0A1G6I925</accession>
<organism evidence="4 5">
    <name type="scientific">Melghirimyces thermohalophilus</name>
    <dbReference type="NCBI Taxonomy" id="1236220"/>
    <lineage>
        <taxon>Bacteria</taxon>
        <taxon>Bacillati</taxon>
        <taxon>Bacillota</taxon>
        <taxon>Bacilli</taxon>
        <taxon>Bacillales</taxon>
        <taxon>Thermoactinomycetaceae</taxon>
        <taxon>Melghirimyces</taxon>
    </lineage>
</organism>
<dbReference type="Proteomes" id="UP000199387">
    <property type="component" value="Unassembled WGS sequence"/>
</dbReference>
<dbReference type="PANTHER" id="PTHR30466:SF11">
    <property type="entry name" value="FLAVIN-DEPENDENT MONOOXYGENASE, REDUCTASE SUBUNIT HSAB"/>
    <property type="match status" value="1"/>
</dbReference>
<keyword evidence="5" id="KW-1185">Reference proteome</keyword>
<dbReference type="AlphaFoldDB" id="A0A1G6I925"/>
<dbReference type="Pfam" id="PF01613">
    <property type="entry name" value="Flavin_Reduct"/>
    <property type="match status" value="1"/>
</dbReference>
<name>A0A1G6I925_9BACL</name>
<proteinExistence type="inferred from homology"/>
<dbReference type="PANTHER" id="PTHR30466">
    <property type="entry name" value="FLAVIN REDUCTASE"/>
    <property type="match status" value="1"/>
</dbReference>
<dbReference type="STRING" id="1236220.SAMN04488112_102120"/>
<dbReference type="GO" id="GO:0042602">
    <property type="term" value="F:riboflavin reductase (NADPH) activity"/>
    <property type="evidence" value="ECO:0007669"/>
    <property type="project" value="TreeGrafter"/>
</dbReference>
<dbReference type="RefSeq" id="WP_342670259.1">
    <property type="nucleotide sequence ID" value="NZ_FMZA01000002.1"/>
</dbReference>
<evidence type="ECO:0000313" key="4">
    <source>
        <dbReference type="EMBL" id="SDC02951.1"/>
    </source>
</evidence>
<keyword evidence="2" id="KW-0560">Oxidoreductase</keyword>
<sequence length="166" mass="18509">MKSTGDTIQLYKEIMGSYPTGVTIVTTADPQGEPVGLTVNSFTSVSIDPLLVLWCLDHRSGSFQAFQRSQGFAVHVLAAEQEAACWAFAGKETDRFSKIDWRWSEHQLPIISGSFGLLQCKTVQKVEAGDHTIFIGEVVDLDRDEKKDPMLYYRRNVGAIPPDWKA</sequence>
<feature type="domain" description="Flavin reductase like" evidence="3">
    <location>
        <begin position="15"/>
        <end position="159"/>
    </location>
</feature>
<dbReference type="SMART" id="SM00903">
    <property type="entry name" value="Flavin_Reduct"/>
    <property type="match status" value="1"/>
</dbReference>
<dbReference type="InterPro" id="IPR050268">
    <property type="entry name" value="NADH-dep_flavin_reductase"/>
</dbReference>
<dbReference type="InterPro" id="IPR002563">
    <property type="entry name" value="Flavin_Rdtase-like_dom"/>
</dbReference>
<evidence type="ECO:0000256" key="2">
    <source>
        <dbReference type="ARBA" id="ARBA00023002"/>
    </source>
</evidence>